<comment type="caution">
    <text evidence="2">The sequence shown here is derived from an EMBL/GenBank/DDBJ whole genome shotgun (WGS) entry which is preliminary data.</text>
</comment>
<reference evidence="2 3" key="1">
    <citation type="submission" date="2017-12" db="EMBL/GenBank/DDBJ databases">
        <authorList>
            <person name="Pombert J.-F."/>
            <person name="Haag K.L."/>
            <person name="Ebert D."/>
        </authorList>
    </citation>
    <scope>NUCLEOTIDE SEQUENCE [LARGE SCALE GENOMIC DNA]</scope>
    <source>
        <strain evidence="2">FI-OER-3-3</strain>
    </source>
</reference>
<proteinExistence type="predicted"/>
<organism evidence="2 3">
    <name type="scientific">Hamiltosporidium tvaerminnensis</name>
    <dbReference type="NCBI Taxonomy" id="1176355"/>
    <lineage>
        <taxon>Eukaryota</taxon>
        <taxon>Fungi</taxon>
        <taxon>Fungi incertae sedis</taxon>
        <taxon>Microsporidia</taxon>
        <taxon>Dubosqiidae</taxon>
        <taxon>Hamiltosporidium</taxon>
    </lineage>
</organism>
<evidence type="ECO:0000256" key="1">
    <source>
        <dbReference type="SAM" id="Coils"/>
    </source>
</evidence>
<dbReference type="AlphaFoldDB" id="A0A4Q9KWS3"/>
<evidence type="ECO:0000313" key="3">
    <source>
        <dbReference type="Proteomes" id="UP000292362"/>
    </source>
</evidence>
<accession>A0A4Q9KWS3</accession>
<keyword evidence="1" id="KW-0175">Coiled coil</keyword>
<name>A0A4Q9KWS3_9MICR</name>
<sequence length="81" mass="9831">MILDEKEIFKILNEQKDNKLLRFYNATLKIEEQNVILETENNFLRTKKEQLEAEIEVLKESVKELFNDEEESKRLDKLIKF</sequence>
<feature type="coiled-coil region" evidence="1">
    <location>
        <begin position="34"/>
        <end position="68"/>
    </location>
</feature>
<dbReference type="VEuPathDB" id="MicrosporidiaDB:CWI37_1473p0010"/>
<evidence type="ECO:0000313" key="2">
    <source>
        <dbReference type="EMBL" id="TBT99084.1"/>
    </source>
</evidence>
<dbReference type="EMBL" id="PITJ01001473">
    <property type="protein sequence ID" value="TBT99084.1"/>
    <property type="molecule type" value="Genomic_DNA"/>
</dbReference>
<dbReference type="Proteomes" id="UP000292362">
    <property type="component" value="Unassembled WGS sequence"/>
</dbReference>
<gene>
    <name evidence="2" type="ORF">CWI37_1473p0010</name>
</gene>
<protein>
    <submittedName>
        <fullName evidence="2">Uncharacterized protein</fullName>
    </submittedName>
</protein>